<keyword evidence="2" id="KW-1185">Reference proteome</keyword>
<gene>
    <name evidence="1" type="ORF">HNQ05_001215</name>
</gene>
<sequence length="47" mass="5387">MFLLAILLVNAAFTYVVVRTVVKQLLDEERAHWIGQLRQACSERGEV</sequence>
<evidence type="ECO:0000313" key="1">
    <source>
        <dbReference type="EMBL" id="MBB6029846.1"/>
    </source>
</evidence>
<reference evidence="1 2" key="1">
    <citation type="submission" date="2020-08" db="EMBL/GenBank/DDBJ databases">
        <title>Genomic Encyclopedia of Type Strains, Phase IV (KMG-IV): sequencing the most valuable type-strain genomes for metagenomic binning, comparative biology and taxonomic classification.</title>
        <authorList>
            <person name="Goeker M."/>
        </authorList>
    </citation>
    <scope>NUCLEOTIDE SEQUENCE [LARGE SCALE GENOMIC DNA]</scope>
    <source>
        <strain evidence="1 2">DSM 15757</strain>
    </source>
</reference>
<comment type="caution">
    <text evidence="1">The sequence shown here is derived from an EMBL/GenBank/DDBJ whole genome shotgun (WGS) entry which is preliminary data.</text>
</comment>
<protein>
    <submittedName>
        <fullName evidence="1">Uncharacterized protein</fullName>
    </submittedName>
</protein>
<evidence type="ECO:0000313" key="2">
    <source>
        <dbReference type="Proteomes" id="UP000587579"/>
    </source>
</evidence>
<dbReference type="Proteomes" id="UP000587579">
    <property type="component" value="Unassembled WGS sequence"/>
</dbReference>
<accession>A0ABR6P363</accession>
<name>A0ABR6P363_9DEIN</name>
<proteinExistence type="predicted"/>
<organism evidence="1 2">
    <name type="scientific">Oceanithermus desulfurans</name>
    <dbReference type="NCBI Taxonomy" id="227924"/>
    <lineage>
        <taxon>Bacteria</taxon>
        <taxon>Thermotogati</taxon>
        <taxon>Deinococcota</taxon>
        <taxon>Deinococci</taxon>
        <taxon>Thermales</taxon>
        <taxon>Thermaceae</taxon>
        <taxon>Oceanithermus</taxon>
    </lineage>
</organism>
<dbReference type="EMBL" id="JACHEZ010000004">
    <property type="protein sequence ID" value="MBB6029846.1"/>
    <property type="molecule type" value="Genomic_DNA"/>
</dbReference>